<protein>
    <submittedName>
        <fullName evidence="8">Nitrate/nitrite transporter NarK</fullName>
    </submittedName>
</protein>
<dbReference type="SUPFAM" id="SSF103473">
    <property type="entry name" value="MFS general substrate transporter"/>
    <property type="match status" value="1"/>
</dbReference>
<feature type="domain" description="Major facilitator superfamily (MFS) profile" evidence="7">
    <location>
        <begin position="26"/>
        <end position="439"/>
    </location>
</feature>
<evidence type="ECO:0000259" key="7">
    <source>
        <dbReference type="PROSITE" id="PS50850"/>
    </source>
</evidence>
<evidence type="ECO:0000313" key="8">
    <source>
        <dbReference type="EMBL" id="SCB23597.1"/>
    </source>
</evidence>
<dbReference type="Proteomes" id="UP000199435">
    <property type="component" value="Unassembled WGS sequence"/>
</dbReference>
<feature type="transmembrane region" description="Helical" evidence="6">
    <location>
        <begin position="26"/>
        <end position="48"/>
    </location>
</feature>
<feature type="transmembrane region" description="Helical" evidence="6">
    <location>
        <begin position="350"/>
        <end position="369"/>
    </location>
</feature>
<keyword evidence="3 6" id="KW-0812">Transmembrane</keyword>
<feature type="transmembrane region" description="Helical" evidence="6">
    <location>
        <begin position="151"/>
        <end position="174"/>
    </location>
</feature>
<dbReference type="GO" id="GO:0016020">
    <property type="term" value="C:membrane"/>
    <property type="evidence" value="ECO:0007669"/>
    <property type="project" value="UniProtKB-SubCell"/>
</dbReference>
<feature type="transmembrane region" description="Helical" evidence="6">
    <location>
        <begin position="186"/>
        <end position="207"/>
    </location>
</feature>
<name>A0A1C3V7K0_9HYPH</name>
<feature type="transmembrane region" description="Helical" evidence="6">
    <location>
        <begin position="415"/>
        <end position="434"/>
    </location>
</feature>
<evidence type="ECO:0000256" key="5">
    <source>
        <dbReference type="ARBA" id="ARBA00023136"/>
    </source>
</evidence>
<evidence type="ECO:0000256" key="2">
    <source>
        <dbReference type="ARBA" id="ARBA00022448"/>
    </source>
</evidence>
<dbReference type="InterPro" id="IPR011701">
    <property type="entry name" value="MFS"/>
</dbReference>
<comment type="subcellular location">
    <subcellularLocation>
        <location evidence="1">Membrane</location>
        <topology evidence="1">Multi-pass membrane protein</topology>
    </subcellularLocation>
</comment>
<feature type="transmembrane region" description="Helical" evidence="6">
    <location>
        <begin position="381"/>
        <end position="403"/>
    </location>
</feature>
<feature type="transmembrane region" description="Helical" evidence="6">
    <location>
        <begin position="118"/>
        <end position="139"/>
    </location>
</feature>
<dbReference type="Pfam" id="PF07690">
    <property type="entry name" value="MFS_1"/>
    <property type="match status" value="1"/>
</dbReference>
<dbReference type="FunFam" id="1.20.1250.20:FF:000018">
    <property type="entry name" value="MFS transporter permease"/>
    <property type="match status" value="1"/>
</dbReference>
<keyword evidence="9" id="KW-1185">Reference proteome</keyword>
<dbReference type="AlphaFoldDB" id="A0A1C3V7K0"/>
<evidence type="ECO:0000256" key="1">
    <source>
        <dbReference type="ARBA" id="ARBA00004141"/>
    </source>
</evidence>
<keyword evidence="4 6" id="KW-1133">Transmembrane helix</keyword>
<gene>
    <name evidence="8" type="ORF">GA0061102_100993</name>
</gene>
<feature type="transmembrane region" description="Helical" evidence="6">
    <location>
        <begin position="60"/>
        <end position="80"/>
    </location>
</feature>
<accession>A0A1C3V7K0</accession>
<dbReference type="PANTHER" id="PTHR43791:SF36">
    <property type="entry name" value="TRANSPORTER, PUTATIVE (AFU_ORTHOLOGUE AFUA_6G08340)-RELATED"/>
    <property type="match status" value="1"/>
</dbReference>
<feature type="transmembrane region" description="Helical" evidence="6">
    <location>
        <begin position="92"/>
        <end position="112"/>
    </location>
</feature>
<dbReference type="InterPro" id="IPR036259">
    <property type="entry name" value="MFS_trans_sf"/>
</dbReference>
<dbReference type="GO" id="GO:0022857">
    <property type="term" value="F:transmembrane transporter activity"/>
    <property type="evidence" value="ECO:0007669"/>
    <property type="project" value="InterPro"/>
</dbReference>
<keyword evidence="2" id="KW-0813">Transport</keyword>
<dbReference type="InterPro" id="IPR020846">
    <property type="entry name" value="MFS_dom"/>
</dbReference>
<proteinExistence type="predicted"/>
<reference evidence="9" key="1">
    <citation type="submission" date="2016-08" db="EMBL/GenBank/DDBJ databases">
        <authorList>
            <person name="Varghese N."/>
            <person name="Submissions Spin"/>
        </authorList>
    </citation>
    <scope>NUCLEOTIDE SEQUENCE [LARGE SCALE GENOMIC DNA]</scope>
    <source>
        <strain evidence="9">HAMBI 2971</strain>
    </source>
</reference>
<evidence type="ECO:0000256" key="6">
    <source>
        <dbReference type="SAM" id="Phobius"/>
    </source>
</evidence>
<feature type="transmembrane region" description="Helical" evidence="6">
    <location>
        <begin position="325"/>
        <end position="344"/>
    </location>
</feature>
<dbReference type="EMBL" id="FMAH01000009">
    <property type="protein sequence ID" value="SCB23597.1"/>
    <property type="molecule type" value="Genomic_DNA"/>
</dbReference>
<evidence type="ECO:0000313" key="9">
    <source>
        <dbReference type="Proteomes" id="UP000199435"/>
    </source>
</evidence>
<feature type="transmembrane region" description="Helical" evidence="6">
    <location>
        <begin position="296"/>
        <end position="313"/>
    </location>
</feature>
<organism evidence="8 9">
    <name type="scientific">Rhizobium miluonense</name>
    <dbReference type="NCBI Taxonomy" id="411945"/>
    <lineage>
        <taxon>Bacteria</taxon>
        <taxon>Pseudomonadati</taxon>
        <taxon>Pseudomonadota</taxon>
        <taxon>Alphaproteobacteria</taxon>
        <taxon>Hyphomicrobiales</taxon>
        <taxon>Rhizobiaceae</taxon>
        <taxon>Rhizobium/Agrobacterium group</taxon>
        <taxon>Rhizobium</taxon>
    </lineage>
</organism>
<dbReference type="STRING" id="411945.GA0061102_100993"/>
<dbReference type="CDD" id="cd17319">
    <property type="entry name" value="MFS_ExuT_GudP_like"/>
    <property type="match status" value="1"/>
</dbReference>
<evidence type="ECO:0000256" key="3">
    <source>
        <dbReference type="ARBA" id="ARBA00022692"/>
    </source>
</evidence>
<dbReference type="Gene3D" id="1.20.1250.20">
    <property type="entry name" value="MFS general substrate transporter like domains"/>
    <property type="match status" value="2"/>
</dbReference>
<feature type="transmembrane region" description="Helical" evidence="6">
    <location>
        <begin position="254"/>
        <end position="276"/>
    </location>
</feature>
<keyword evidence="5 6" id="KW-0472">Membrane</keyword>
<dbReference type="PROSITE" id="PS50850">
    <property type="entry name" value="MFS"/>
    <property type="match status" value="1"/>
</dbReference>
<dbReference type="PANTHER" id="PTHR43791">
    <property type="entry name" value="PERMEASE-RELATED"/>
    <property type="match status" value="1"/>
</dbReference>
<evidence type="ECO:0000256" key="4">
    <source>
        <dbReference type="ARBA" id="ARBA00022989"/>
    </source>
</evidence>
<sequence>MNMKTDALAKPSVIESRTIRKICRRLVPFIALMFFINFLDRTAISFAGPNGMTQDLGMTAAQFGFASGIFFIGYIFLEVPSNLALQKFGARIWLARIMITWGMVAVLFTWVSSISGLYWLRFFLGIAEAGFFPGAILYLSTWVPSSQRTKILSLFYLSQPLTTVIGAPLASLLIEAHGLFGLEGWRIMFFGVGVPAIIVGIATLFYLPDSSKDAHWLTDEERNWLDGQLKAESKSKSHDPESHRVMSALINGRVWLLSAIYFGMVYSLYALAFFLPTVIAGFETKFGTKFDVFEKGLIIAIPYLAAAIALYFWSADATKRGVRAWHIGIPALIGAVSVPVALLMTSPETTIAVVTITACSIFCVLPNFWALPSRFLSGAGAAAGIALINSIGNAAGFAAPYVTGVVKDATGGYEIPMYIVGAVMILSSILAFSIGSKIRPPMEVVKI</sequence>